<comment type="caution">
    <text evidence="4">The sequence shown here is derived from an EMBL/GenBank/DDBJ whole genome shotgun (WGS) entry which is preliminary data.</text>
</comment>
<name>A0A9W6A653_ASPNG</name>
<sequence>MSLDDMEPGAPSEMAFYSACIDGDLRKIRKVLASGLPTRTLEHGLSLATGAANPDVVAALFDAGAPMTAFAIDALGGKDGEQHPDVVRHYLDRGLNPNRTTSDREPLLRFLNAAPARELLLRGADPNRRGPKKVAPLATALEIACKDDTSLFDLFVEYGANIEPSLFFQAIRPREVDGEFKTKFLLGKGLNPNTTSPEWGTPLHCAVYIAKEGIVKILLDAGADPAARSKCRQFGDKSPSEVAETRMKYTTNVPDLQASFLTILELLQTYQR</sequence>
<dbReference type="PROSITE" id="PS50297">
    <property type="entry name" value="ANK_REP_REGION"/>
    <property type="match status" value="1"/>
</dbReference>
<keyword evidence="1" id="KW-0677">Repeat</keyword>
<protein>
    <submittedName>
        <fullName evidence="4">Uncharacterized protein</fullName>
    </submittedName>
</protein>
<evidence type="ECO:0000256" key="3">
    <source>
        <dbReference type="PROSITE-ProRule" id="PRU00023"/>
    </source>
</evidence>
<keyword evidence="2 3" id="KW-0040">ANK repeat</keyword>
<dbReference type="Proteomes" id="UP001144191">
    <property type="component" value="Unassembled WGS sequence"/>
</dbReference>
<feature type="repeat" description="ANK" evidence="3">
    <location>
        <begin position="198"/>
        <end position="230"/>
    </location>
</feature>
<evidence type="ECO:0000313" key="5">
    <source>
        <dbReference type="Proteomes" id="UP001144191"/>
    </source>
</evidence>
<gene>
    <name evidence="4" type="ORF">AnigIFM63604_009415</name>
</gene>
<dbReference type="EMBL" id="BRPB01000064">
    <property type="protein sequence ID" value="GLA52550.1"/>
    <property type="molecule type" value="Genomic_DNA"/>
</dbReference>
<dbReference type="PANTHER" id="PTHR24171">
    <property type="entry name" value="ANKYRIN REPEAT DOMAIN-CONTAINING PROTEIN 39-RELATED"/>
    <property type="match status" value="1"/>
</dbReference>
<reference evidence="4" key="1">
    <citation type="submission" date="2022-07" db="EMBL/GenBank/DDBJ databases">
        <title>Taxonomy of Aspergillus series Nigri: significant species reduction supported by multi-species coalescent approaches.</title>
        <authorList>
            <person name="Bian C."/>
            <person name="Kusuya Y."/>
            <person name="Sklenar F."/>
            <person name="D'hooge E."/>
            <person name="Yaguchi T."/>
            <person name="Takahashi H."/>
            <person name="Hubka V."/>
        </authorList>
    </citation>
    <scope>NUCLEOTIDE SEQUENCE</scope>
    <source>
        <strain evidence="4">IFM 63604</strain>
    </source>
</reference>
<evidence type="ECO:0000256" key="2">
    <source>
        <dbReference type="ARBA" id="ARBA00023043"/>
    </source>
</evidence>
<dbReference type="InterPro" id="IPR036770">
    <property type="entry name" value="Ankyrin_rpt-contain_sf"/>
</dbReference>
<evidence type="ECO:0000256" key="1">
    <source>
        <dbReference type="ARBA" id="ARBA00022737"/>
    </source>
</evidence>
<accession>A0A9W6A653</accession>
<proteinExistence type="predicted"/>
<dbReference type="AlphaFoldDB" id="A0A9W6A653"/>
<dbReference type="PROSITE" id="PS50088">
    <property type="entry name" value="ANK_REPEAT"/>
    <property type="match status" value="1"/>
</dbReference>
<dbReference type="SMART" id="SM00248">
    <property type="entry name" value="ANK"/>
    <property type="match status" value="3"/>
</dbReference>
<dbReference type="InterPro" id="IPR002110">
    <property type="entry name" value="Ankyrin_rpt"/>
</dbReference>
<dbReference type="Pfam" id="PF00023">
    <property type="entry name" value="Ank"/>
    <property type="match status" value="1"/>
</dbReference>
<evidence type="ECO:0000313" key="4">
    <source>
        <dbReference type="EMBL" id="GLA52550.1"/>
    </source>
</evidence>
<dbReference type="Gene3D" id="1.25.40.20">
    <property type="entry name" value="Ankyrin repeat-containing domain"/>
    <property type="match status" value="2"/>
</dbReference>
<dbReference type="SUPFAM" id="SSF48403">
    <property type="entry name" value="Ankyrin repeat"/>
    <property type="match status" value="1"/>
</dbReference>
<organism evidence="4 5">
    <name type="scientific">Aspergillus niger</name>
    <dbReference type="NCBI Taxonomy" id="5061"/>
    <lineage>
        <taxon>Eukaryota</taxon>
        <taxon>Fungi</taxon>
        <taxon>Dikarya</taxon>
        <taxon>Ascomycota</taxon>
        <taxon>Pezizomycotina</taxon>
        <taxon>Eurotiomycetes</taxon>
        <taxon>Eurotiomycetidae</taxon>
        <taxon>Eurotiales</taxon>
        <taxon>Aspergillaceae</taxon>
        <taxon>Aspergillus</taxon>
        <taxon>Aspergillus subgen. Circumdati</taxon>
    </lineage>
</organism>